<keyword evidence="2" id="KW-0540">Nuclease</keyword>
<dbReference type="InterPro" id="IPR003761">
    <property type="entry name" value="Exonuc_VII_S"/>
</dbReference>
<dbReference type="PANTHER" id="PTHR34137">
    <property type="entry name" value="EXODEOXYRIBONUCLEASE 7 SMALL SUBUNIT"/>
    <property type="match status" value="1"/>
</dbReference>
<gene>
    <name evidence="4" type="primary">xseB</name>
    <name evidence="4" type="ORF">SCFA_2160009</name>
</gene>
<dbReference type="GO" id="GO:0008855">
    <property type="term" value="F:exodeoxyribonuclease VII activity"/>
    <property type="evidence" value="ECO:0007669"/>
    <property type="project" value="UniProtKB-EC"/>
</dbReference>
<dbReference type="Gene3D" id="1.10.287.1040">
    <property type="entry name" value="Exonuclease VII, small subunit"/>
    <property type="match status" value="1"/>
</dbReference>
<protein>
    <submittedName>
        <fullName evidence="4">Exodeoxyribonuclease 7 small subunit</fullName>
        <ecNumber evidence="4">3.1.11.6</ecNumber>
    </submittedName>
</protein>
<reference evidence="4" key="1">
    <citation type="submission" date="2019-03" db="EMBL/GenBank/DDBJ databases">
        <authorList>
            <person name="Hao L."/>
        </authorList>
    </citation>
    <scope>NUCLEOTIDE SEQUENCE</scope>
</reference>
<dbReference type="NCBIfam" id="NF002140">
    <property type="entry name" value="PRK00977.1-4"/>
    <property type="match status" value="1"/>
</dbReference>
<dbReference type="PANTHER" id="PTHR34137:SF1">
    <property type="entry name" value="EXODEOXYRIBONUCLEASE 7 SMALL SUBUNIT"/>
    <property type="match status" value="1"/>
</dbReference>
<evidence type="ECO:0000256" key="3">
    <source>
        <dbReference type="ARBA" id="ARBA00022801"/>
    </source>
</evidence>
<dbReference type="GO" id="GO:0009318">
    <property type="term" value="C:exodeoxyribonuclease VII complex"/>
    <property type="evidence" value="ECO:0007669"/>
    <property type="project" value="InterPro"/>
</dbReference>
<dbReference type="HAMAP" id="MF_00337">
    <property type="entry name" value="Exonuc_7_S"/>
    <property type="match status" value="1"/>
</dbReference>
<evidence type="ECO:0000313" key="4">
    <source>
        <dbReference type="EMBL" id="VFU13428.1"/>
    </source>
</evidence>
<sequence length="89" mass="9796">MADKMKETSFEKAIARLEEIVKELEDGRLPLESALVLFEEGVKLSRICEGYLEAAEQRISILLEDEKGGVTLKEVNSLPSPGGGKSVEF</sequence>
<accession>A0A485LYF8</accession>
<dbReference type="AlphaFoldDB" id="A0A485LYF8"/>
<dbReference type="NCBIfam" id="TIGR01280">
    <property type="entry name" value="xseB"/>
    <property type="match status" value="1"/>
</dbReference>
<dbReference type="GO" id="GO:0006308">
    <property type="term" value="P:DNA catabolic process"/>
    <property type="evidence" value="ECO:0007669"/>
    <property type="project" value="InterPro"/>
</dbReference>
<dbReference type="Pfam" id="PF02609">
    <property type="entry name" value="Exonuc_VII_S"/>
    <property type="match status" value="1"/>
</dbReference>
<evidence type="ECO:0000256" key="2">
    <source>
        <dbReference type="ARBA" id="ARBA00022722"/>
    </source>
</evidence>
<dbReference type="GO" id="GO:0005829">
    <property type="term" value="C:cytosol"/>
    <property type="evidence" value="ECO:0007669"/>
    <property type="project" value="TreeGrafter"/>
</dbReference>
<proteinExistence type="inferred from homology"/>
<organism evidence="4">
    <name type="scientific">anaerobic digester metagenome</name>
    <dbReference type="NCBI Taxonomy" id="1263854"/>
    <lineage>
        <taxon>unclassified sequences</taxon>
        <taxon>metagenomes</taxon>
        <taxon>ecological metagenomes</taxon>
    </lineage>
</organism>
<dbReference type="SUPFAM" id="SSF116842">
    <property type="entry name" value="XseB-like"/>
    <property type="match status" value="1"/>
</dbReference>
<dbReference type="EMBL" id="CAADRN010000131">
    <property type="protein sequence ID" value="VFU13428.1"/>
    <property type="molecule type" value="Genomic_DNA"/>
</dbReference>
<name>A0A485LYF8_9ZZZZ</name>
<evidence type="ECO:0000256" key="1">
    <source>
        <dbReference type="ARBA" id="ARBA00022490"/>
    </source>
</evidence>
<dbReference type="InterPro" id="IPR037004">
    <property type="entry name" value="Exonuc_VII_ssu_sf"/>
</dbReference>
<keyword evidence="1" id="KW-0963">Cytoplasm</keyword>
<dbReference type="EC" id="3.1.11.6" evidence="4"/>
<keyword evidence="3 4" id="KW-0378">Hydrolase</keyword>